<organism evidence="2 3">
    <name type="scientific">Microbispora siamensis</name>
    <dbReference type="NCBI Taxonomy" id="564413"/>
    <lineage>
        <taxon>Bacteria</taxon>
        <taxon>Bacillati</taxon>
        <taxon>Actinomycetota</taxon>
        <taxon>Actinomycetes</taxon>
        <taxon>Streptosporangiales</taxon>
        <taxon>Streptosporangiaceae</taxon>
        <taxon>Microbispora</taxon>
    </lineage>
</organism>
<evidence type="ECO:0000313" key="2">
    <source>
        <dbReference type="EMBL" id="GIH66038.1"/>
    </source>
</evidence>
<dbReference type="InterPro" id="IPR025889">
    <property type="entry name" value="GSP17M-like_dom"/>
</dbReference>
<dbReference type="Proteomes" id="UP000660454">
    <property type="component" value="Unassembled WGS sequence"/>
</dbReference>
<reference evidence="2 3" key="1">
    <citation type="submission" date="2021-01" db="EMBL/GenBank/DDBJ databases">
        <title>Whole genome shotgun sequence of Microbispora siamensis NBRC 104113.</title>
        <authorList>
            <person name="Komaki H."/>
            <person name="Tamura T."/>
        </authorList>
    </citation>
    <scope>NUCLEOTIDE SEQUENCE [LARGE SCALE GENOMIC DNA]</scope>
    <source>
        <strain evidence="2 3">NBRC 104113</strain>
    </source>
</reference>
<accession>A0ABQ4GX70</accession>
<dbReference type="Pfam" id="PF11181">
    <property type="entry name" value="YflT"/>
    <property type="match status" value="1"/>
</dbReference>
<dbReference type="EMBL" id="BOOF01000048">
    <property type="protein sequence ID" value="GIH66038.1"/>
    <property type="molecule type" value="Genomic_DNA"/>
</dbReference>
<protein>
    <recommendedName>
        <fullName evidence="1">General stress protein 17M-like domain-containing protein</fullName>
    </recommendedName>
</protein>
<feature type="domain" description="General stress protein 17M-like" evidence="1">
    <location>
        <begin position="3"/>
        <end position="67"/>
    </location>
</feature>
<gene>
    <name evidence="2" type="ORF">Msi02_68550</name>
</gene>
<name>A0ABQ4GX70_9ACTN</name>
<comment type="caution">
    <text evidence="2">The sequence shown here is derived from an EMBL/GenBank/DDBJ whole genome shotgun (WGS) entry which is preliminary data.</text>
</comment>
<proteinExistence type="predicted"/>
<sequence length="96" mass="10598">MVLATYSSYDAAQRAVDVLARHDFPFEHVTIVGCDLRWEEKVLGRWGLGRALLTGAGTGGWIGLLVADHYDILVDPEFADEARRVLTDAREAAALR</sequence>
<keyword evidence="3" id="KW-1185">Reference proteome</keyword>
<evidence type="ECO:0000313" key="3">
    <source>
        <dbReference type="Proteomes" id="UP000660454"/>
    </source>
</evidence>
<evidence type="ECO:0000259" key="1">
    <source>
        <dbReference type="Pfam" id="PF11181"/>
    </source>
</evidence>